<feature type="coiled-coil region" evidence="19">
    <location>
        <begin position="218"/>
        <end position="285"/>
    </location>
</feature>
<evidence type="ECO:0000256" key="2">
    <source>
        <dbReference type="ARBA" id="ARBA00004120"/>
    </source>
</evidence>
<dbReference type="GO" id="GO:0005814">
    <property type="term" value="C:centriole"/>
    <property type="evidence" value="ECO:0007669"/>
    <property type="project" value="UniProtKB-SubCell"/>
</dbReference>
<keyword evidence="15" id="KW-0966">Cell projection</keyword>
<evidence type="ECO:0000313" key="25">
    <source>
        <dbReference type="Xenbase" id="XB-GENE-991168"/>
    </source>
</evidence>
<dbReference type="GeneTree" id="ENSGT00940000160898"/>
<dbReference type="GeneID" id="780329"/>
<feature type="compositionally biased region" description="Polar residues" evidence="20">
    <location>
        <begin position="778"/>
        <end position="798"/>
    </location>
</feature>
<organism evidence="22">
    <name type="scientific">Xenopus tropicalis</name>
    <name type="common">Western clawed frog</name>
    <name type="synonym">Silurana tropicalis</name>
    <dbReference type="NCBI Taxonomy" id="8364"/>
    <lineage>
        <taxon>Eukaryota</taxon>
        <taxon>Metazoa</taxon>
        <taxon>Chordata</taxon>
        <taxon>Craniata</taxon>
        <taxon>Vertebrata</taxon>
        <taxon>Euteleostomi</taxon>
        <taxon>Amphibia</taxon>
        <taxon>Batrachia</taxon>
        <taxon>Anura</taxon>
        <taxon>Pipoidea</taxon>
        <taxon>Pipidae</taxon>
        <taxon>Xenopodinae</taxon>
        <taxon>Xenopus</taxon>
        <taxon>Silurana</taxon>
    </lineage>
</organism>
<evidence type="ECO:0000256" key="8">
    <source>
        <dbReference type="ARBA" id="ARBA00022771"/>
    </source>
</evidence>
<dbReference type="SMART" id="SM00355">
    <property type="entry name" value="ZnF_C2H2"/>
    <property type="match status" value="1"/>
</dbReference>
<dbReference type="AlphaFoldDB" id="A0A6I8Q314"/>
<keyword evidence="12" id="KW-0969">Cilium</keyword>
<evidence type="ECO:0000256" key="18">
    <source>
        <dbReference type="PROSITE-ProRule" id="PRU00042"/>
    </source>
</evidence>
<dbReference type="FunFam" id="3.30.160.60:FF:001591">
    <property type="entry name" value="DAZ interacting zinc finger protein 1"/>
    <property type="match status" value="1"/>
</dbReference>
<name>A0A6I8Q314_XENTR</name>
<evidence type="ECO:0000256" key="11">
    <source>
        <dbReference type="ARBA" id="ARBA00023054"/>
    </source>
</evidence>
<dbReference type="AGR" id="Xenbase:XB-GENE-991168"/>
<evidence type="ECO:0000313" key="23">
    <source>
        <dbReference type="Proteomes" id="UP000008143"/>
    </source>
</evidence>
<keyword evidence="10" id="KW-0862">Zinc</keyword>
<dbReference type="OrthoDB" id="515971at2759"/>
<evidence type="ECO:0000256" key="12">
    <source>
        <dbReference type="ARBA" id="ARBA00023069"/>
    </source>
</evidence>
<evidence type="ECO:0000256" key="19">
    <source>
        <dbReference type="SAM" id="Coils"/>
    </source>
</evidence>
<comment type="similarity">
    <text evidence="4">Belongs to the DZIP C2H2-type zinc-finger protein family.</text>
</comment>
<dbReference type="RefSeq" id="XP_012826036.1">
    <property type="nucleotide sequence ID" value="XM_012970582.1"/>
</dbReference>
<feature type="coiled-coil region" evidence="19">
    <location>
        <begin position="337"/>
        <end position="436"/>
    </location>
</feature>
<evidence type="ECO:0000313" key="22">
    <source>
        <dbReference type="Ensembl" id="ENSXETP00000062228"/>
    </source>
</evidence>
<dbReference type="GO" id="GO:0008270">
    <property type="term" value="F:zinc ion binding"/>
    <property type="evidence" value="ECO:0007669"/>
    <property type="project" value="UniProtKB-KW"/>
</dbReference>
<feature type="coiled-coil region" evidence="19">
    <location>
        <begin position="135"/>
        <end position="173"/>
    </location>
</feature>
<gene>
    <name evidence="22 24 25" type="primary">dzip1l</name>
</gene>
<evidence type="ECO:0000256" key="9">
    <source>
        <dbReference type="ARBA" id="ARBA00022794"/>
    </source>
</evidence>
<dbReference type="InterPro" id="IPR032714">
    <property type="entry name" value="DZIP1_N"/>
</dbReference>
<comment type="subcellular location">
    <subcellularLocation>
        <location evidence="2">Cytoplasm</location>
        <location evidence="2">Cytoskeleton</location>
        <location evidence="2">Cilium basal body</location>
    </subcellularLocation>
    <subcellularLocation>
        <location evidence="1">Cytoplasm</location>
        <location evidence="1">Cytoskeleton</location>
        <location evidence="1">Microtubule organizing center</location>
        <location evidence="1">Centrosome</location>
        <location evidence="1">Centriole</location>
    </subcellularLocation>
    <subcellularLocation>
        <location evidence="3">Nucleus</location>
    </subcellularLocation>
</comment>
<dbReference type="PROSITE" id="PS00028">
    <property type="entry name" value="ZINC_FINGER_C2H2_1"/>
    <property type="match status" value="1"/>
</dbReference>
<dbReference type="Proteomes" id="UP000008143">
    <property type="component" value="Chromosome 5"/>
</dbReference>
<proteinExistence type="inferred from homology"/>
<dbReference type="GO" id="GO:0007507">
    <property type="term" value="P:heart development"/>
    <property type="evidence" value="ECO:0007669"/>
    <property type="project" value="UniProtKB-ARBA"/>
</dbReference>
<sequence>MPLFQNIYYPLPSLSFSTRSLKMPGYHSSPVQYSSLPYVVATLQSTAMPTFRFQPRRDGIDWRRFSAIDTERITREVDINTLQESINSITFCNLEGEKCPYCQQPVDPVLLKVLKMAQMIIEYLLYCQEHIHSREAQLEERLGEAEAEHERTKDELAKQAEEMKKVKEESKRRKKMIATQQMLLQAGANNYHKCQLCDKAFMNYSYLQGHIQRRHPEITEIERQKKKQVEQMEDGIEELKSKLLKTQAILEEEREMEHKKRLQEAEEARHREETLKRDFERWREEERSKRQDEMDKIMQQFHSQLQEVTLKNSTYESRFHNLESKNSMVPSLGNLADEEERLELKRLQQGMRNLKEELEQQQSGWKKKLKEVQRDHGVEKQELQYENERLKASMTRDQQAVDQQVTKQMQSLKSQIKEKNKLIQNYELTIEDLSRSREVPQVAQVVLPAGAIKDEASEDELDYSLSQNLKTIDDLRRNPDFIKQFRPILEQTLIEKLESLGVKKGAKGINSSAHKNLIAVLQTQLEQKIRKHPEIQTIRAKMVKKLTQKVKQWQKNEETNQYKSSQLSSQKPSNQRIVPPSEEETSQARSRNVLMVGSQQSPNRAPVPFPRTKATGRQNAAAGTARNPPFTSEEDSSMMGQGPFHTPSHKSSKETQQSSRLRRQTEADSDEWSDSELSPGKPSPRSVKFSTGMASQGSSVHALAQSLEKQQSRPRVKPVGGVEIMKSAPIKSPNKSKAAGNLHVSDESESEFSSLEEITEHLSTNEGKPQPAVRRSAESTGSQGTSIWSLSSMNGAGW</sequence>
<reference evidence="22" key="2">
    <citation type="submission" date="2020-05" db="UniProtKB">
        <authorList>
            <consortium name="Ensembl"/>
        </authorList>
    </citation>
    <scope>IDENTIFICATION</scope>
</reference>
<evidence type="ECO:0000256" key="7">
    <source>
        <dbReference type="ARBA" id="ARBA00022723"/>
    </source>
</evidence>
<dbReference type="InterPro" id="IPR051241">
    <property type="entry name" value="DZIP_RILPL"/>
</dbReference>
<dbReference type="Ensembl" id="ENSXETT00000062276">
    <property type="protein sequence ID" value="ENSXETP00000062228"/>
    <property type="gene ID" value="ENSXETG00000022691"/>
</dbReference>
<dbReference type="Gene3D" id="3.30.160.60">
    <property type="entry name" value="Classic Zinc Finger"/>
    <property type="match status" value="1"/>
</dbReference>
<feature type="region of interest" description="Disordered" evidence="20">
    <location>
        <begin position="554"/>
        <end position="798"/>
    </location>
</feature>
<dbReference type="Xenbase" id="XB-GENE-991168">
    <property type="gene designation" value="dzip1l"/>
</dbReference>
<keyword evidence="14" id="KW-0539">Nucleus</keyword>
<keyword evidence="7" id="KW-0479">Metal-binding</keyword>
<dbReference type="PANTHER" id="PTHR21502">
    <property type="entry name" value="ZINC FINGER PROTEIN DZIP1"/>
    <property type="match status" value="1"/>
</dbReference>
<evidence type="ECO:0000256" key="15">
    <source>
        <dbReference type="ARBA" id="ARBA00023273"/>
    </source>
</evidence>
<dbReference type="OMA" id="LMPHGFD"/>
<evidence type="ECO:0000256" key="17">
    <source>
        <dbReference type="ARBA" id="ARBA00079993"/>
    </source>
</evidence>
<dbReference type="PANTHER" id="PTHR21502:SF8">
    <property type="entry name" value="CILIUM ASSEMBLY PROTEIN DZIP1L"/>
    <property type="match status" value="1"/>
</dbReference>
<evidence type="ECO:0000259" key="21">
    <source>
        <dbReference type="PROSITE" id="PS50157"/>
    </source>
</evidence>
<keyword evidence="5" id="KW-0217">Developmental protein</keyword>
<dbReference type="GO" id="GO:0005634">
    <property type="term" value="C:nucleus"/>
    <property type="evidence" value="ECO:0007669"/>
    <property type="project" value="UniProtKB-SubCell"/>
</dbReference>
<dbReference type="Pfam" id="PF13815">
    <property type="entry name" value="Dzip-like_N"/>
    <property type="match status" value="1"/>
</dbReference>
<evidence type="ECO:0000256" key="6">
    <source>
        <dbReference type="ARBA" id="ARBA00022490"/>
    </source>
</evidence>
<dbReference type="PROSITE" id="PS50157">
    <property type="entry name" value="ZINC_FINGER_C2H2_2"/>
    <property type="match status" value="1"/>
</dbReference>
<feature type="compositionally biased region" description="Polar residues" evidence="20">
    <location>
        <begin position="688"/>
        <end position="699"/>
    </location>
</feature>
<keyword evidence="11 19" id="KW-0175">Coiled coil</keyword>
<dbReference type="GO" id="GO:0060271">
    <property type="term" value="P:cilium assembly"/>
    <property type="evidence" value="ECO:0000318"/>
    <property type="project" value="GO_Central"/>
</dbReference>
<evidence type="ECO:0000256" key="5">
    <source>
        <dbReference type="ARBA" id="ARBA00022473"/>
    </source>
</evidence>
<keyword evidence="8 18" id="KW-0863">Zinc-finger</keyword>
<reference evidence="24" key="3">
    <citation type="submission" date="2025-04" db="UniProtKB">
        <authorList>
            <consortium name="RefSeq"/>
        </authorList>
    </citation>
    <scope>IDENTIFICATION</scope>
    <source>
        <strain evidence="24">Nigerian</strain>
        <tissue evidence="24">Liver and blood</tissue>
    </source>
</reference>
<dbReference type="GO" id="GO:0036064">
    <property type="term" value="C:ciliary basal body"/>
    <property type="evidence" value="ECO:0000318"/>
    <property type="project" value="GO_Central"/>
</dbReference>
<keyword evidence="23" id="KW-1185">Reference proteome</keyword>
<evidence type="ECO:0000256" key="13">
    <source>
        <dbReference type="ARBA" id="ARBA00023212"/>
    </source>
</evidence>
<evidence type="ECO:0000256" key="10">
    <source>
        <dbReference type="ARBA" id="ARBA00022833"/>
    </source>
</evidence>
<evidence type="ECO:0000256" key="4">
    <source>
        <dbReference type="ARBA" id="ARBA00009131"/>
    </source>
</evidence>
<evidence type="ECO:0000256" key="16">
    <source>
        <dbReference type="ARBA" id="ARBA00072553"/>
    </source>
</evidence>
<accession>A0A6I8Q314</accession>
<keyword evidence="13" id="KW-0206">Cytoskeleton</keyword>
<evidence type="ECO:0000256" key="3">
    <source>
        <dbReference type="ARBA" id="ARBA00004123"/>
    </source>
</evidence>
<feature type="domain" description="C2H2-type" evidence="21">
    <location>
        <begin position="192"/>
        <end position="215"/>
    </location>
</feature>
<dbReference type="Pfam" id="PF25977">
    <property type="entry name" value="DZIP1"/>
    <property type="match status" value="1"/>
</dbReference>
<dbReference type="InterPro" id="IPR058883">
    <property type="entry name" value="DZIP1_dom"/>
</dbReference>
<protein>
    <recommendedName>
        <fullName evidence="16">Cilium assembly protein DZIP1</fullName>
    </recommendedName>
    <alternativeName>
        <fullName evidence="17">DAZ-interacting zinc finger protein 1</fullName>
    </alternativeName>
</protein>
<evidence type="ECO:0000256" key="20">
    <source>
        <dbReference type="SAM" id="MobiDB-lite"/>
    </source>
</evidence>
<keyword evidence="6" id="KW-0963">Cytoplasm</keyword>
<dbReference type="GO" id="GO:0005737">
    <property type="term" value="C:cytoplasm"/>
    <property type="evidence" value="ECO:0000318"/>
    <property type="project" value="GO_Central"/>
</dbReference>
<evidence type="ECO:0000256" key="1">
    <source>
        <dbReference type="ARBA" id="ARBA00004114"/>
    </source>
</evidence>
<feature type="compositionally biased region" description="Polar residues" evidence="20">
    <location>
        <begin position="561"/>
        <end position="576"/>
    </location>
</feature>
<dbReference type="Bgee" id="ENSXETG00000022691">
    <property type="expression patterns" value="Expressed in testis and 8 other cell types or tissues"/>
</dbReference>
<reference evidence="22" key="1">
    <citation type="journal article" date="2010" name="Science">
        <title>The genome of the Western clawed frog Xenopus tropicalis.</title>
        <authorList>
            <person name="Hellsten U."/>
            <person name="Harland R.M."/>
            <person name="Gilchrist M.J."/>
            <person name="Hendrix D."/>
            <person name="Jurka J."/>
            <person name="Kapitonov V."/>
            <person name="Ovcharenko I."/>
            <person name="Putnam N.H."/>
            <person name="Shu S."/>
            <person name="Taher L."/>
            <person name="Blitz I.L."/>
            <person name="Blumberg B."/>
            <person name="Dichmann D.S."/>
            <person name="Dubchak I."/>
            <person name="Amaya E."/>
            <person name="Detter J.C."/>
            <person name="Fletcher R."/>
            <person name="Gerhard D.S."/>
            <person name="Goodstein D."/>
            <person name="Graves T."/>
            <person name="Grigoriev I.V."/>
            <person name="Grimwood J."/>
            <person name="Kawashima T."/>
            <person name="Lindquist E."/>
            <person name="Lucas S.M."/>
            <person name="Mead P.E."/>
            <person name="Mitros T."/>
            <person name="Ogino H."/>
            <person name="Ohta Y."/>
            <person name="Poliakov A.V."/>
            <person name="Pollet N."/>
            <person name="Robert J."/>
            <person name="Salamov A."/>
            <person name="Sater A.K."/>
            <person name="Schmutz J."/>
            <person name="Terry A."/>
            <person name="Vize P.D."/>
            <person name="Warren W.C."/>
            <person name="Wells D."/>
            <person name="Wills A."/>
            <person name="Wilson R.K."/>
            <person name="Zimmerman L.B."/>
            <person name="Zorn A.M."/>
            <person name="Grainger R."/>
            <person name="Grammer T."/>
            <person name="Khokha M.K."/>
            <person name="Richardson P.M."/>
            <person name="Rokhsar D.S."/>
        </authorList>
    </citation>
    <scope>NUCLEOTIDE SEQUENCE [LARGE SCALE GENOMIC DNA]</scope>
    <source>
        <strain evidence="22">Nigerian</strain>
    </source>
</reference>
<dbReference type="CTD" id="199221"/>
<dbReference type="InterPro" id="IPR013087">
    <property type="entry name" value="Znf_C2H2_type"/>
</dbReference>
<evidence type="ECO:0000313" key="24">
    <source>
        <dbReference type="RefSeq" id="XP_012826036.1"/>
    </source>
</evidence>
<keyword evidence="9" id="KW-0970">Cilium biogenesis/degradation</keyword>
<evidence type="ECO:0000256" key="14">
    <source>
        <dbReference type="ARBA" id="ARBA00023242"/>
    </source>
</evidence>